<evidence type="ECO:0000256" key="1">
    <source>
        <dbReference type="SAM" id="MobiDB-lite"/>
    </source>
</evidence>
<evidence type="ECO:0000313" key="3">
    <source>
        <dbReference type="Proteomes" id="UP001390339"/>
    </source>
</evidence>
<feature type="region of interest" description="Disordered" evidence="1">
    <location>
        <begin position="103"/>
        <end position="142"/>
    </location>
</feature>
<sequence>MRPLSERIELVDYGFFFSSMLNVLTSLENFVYLDPNIIGFGDATQVWAHELRNNGGDGGIGIAAPQDPPTHDDGPYAQRRAPLGRQRDAQDIGAAFDNWQPAGGCGGGDGAAGGGAFTDDRGRQGGGRGRRRQPAGCIGGGSLGSEDDRCHYGGISPSTATYAEKGLRVTTSAQFPSPCSPSNSPLLACLPWEEGARLLENQASLANKIAEVAMNNVDGWMAIIMIAMVWMVVAVGEKLLIWGNKAWVWEVEHRAALRARGLDHLDDVVRFVGLRSLPDAREAFGLNEEWEMPCYHRQWLLCLGWLPLWLRDIL</sequence>
<dbReference type="Proteomes" id="UP001390339">
    <property type="component" value="Unassembled WGS sequence"/>
</dbReference>
<reference evidence="2 3" key="1">
    <citation type="journal article" date="2024" name="IMA Fungus">
        <title>Apiospora arundinis, a panoply of carbohydrate-active enzymes and secondary metabolites.</title>
        <authorList>
            <person name="Sorensen T."/>
            <person name="Petersen C."/>
            <person name="Muurmann A.T."/>
            <person name="Christiansen J.V."/>
            <person name="Brundto M.L."/>
            <person name="Overgaard C.K."/>
            <person name="Boysen A.T."/>
            <person name="Wollenberg R.D."/>
            <person name="Larsen T.O."/>
            <person name="Sorensen J.L."/>
            <person name="Nielsen K.L."/>
            <person name="Sondergaard T.E."/>
        </authorList>
    </citation>
    <scope>NUCLEOTIDE SEQUENCE [LARGE SCALE GENOMIC DNA]</scope>
    <source>
        <strain evidence="2 3">AAU 773</strain>
    </source>
</reference>
<gene>
    <name evidence="2" type="ORF">PGQ11_010965</name>
</gene>
<organism evidence="2 3">
    <name type="scientific">Apiospora arundinis</name>
    <dbReference type="NCBI Taxonomy" id="335852"/>
    <lineage>
        <taxon>Eukaryota</taxon>
        <taxon>Fungi</taxon>
        <taxon>Dikarya</taxon>
        <taxon>Ascomycota</taxon>
        <taxon>Pezizomycotina</taxon>
        <taxon>Sordariomycetes</taxon>
        <taxon>Xylariomycetidae</taxon>
        <taxon>Amphisphaeriales</taxon>
        <taxon>Apiosporaceae</taxon>
        <taxon>Apiospora</taxon>
    </lineage>
</organism>
<dbReference type="EMBL" id="JAPCWZ010000007">
    <property type="protein sequence ID" value="KAK8855053.1"/>
    <property type="molecule type" value="Genomic_DNA"/>
</dbReference>
<accession>A0ABR2HY58</accession>
<proteinExistence type="predicted"/>
<protein>
    <submittedName>
        <fullName evidence="2">Uncharacterized protein</fullName>
    </submittedName>
</protein>
<comment type="caution">
    <text evidence="2">The sequence shown here is derived from an EMBL/GenBank/DDBJ whole genome shotgun (WGS) entry which is preliminary data.</text>
</comment>
<feature type="compositionally biased region" description="Gly residues" evidence="1">
    <location>
        <begin position="103"/>
        <end position="116"/>
    </location>
</feature>
<name>A0ABR2HY58_9PEZI</name>
<keyword evidence="3" id="KW-1185">Reference proteome</keyword>
<evidence type="ECO:0000313" key="2">
    <source>
        <dbReference type="EMBL" id="KAK8855053.1"/>
    </source>
</evidence>